<evidence type="ECO:0000313" key="2">
    <source>
        <dbReference type="EMBL" id="GIY28650.1"/>
    </source>
</evidence>
<dbReference type="AlphaFoldDB" id="A0AAV4S3F1"/>
<reference evidence="2 3" key="1">
    <citation type="submission" date="2021-06" db="EMBL/GenBank/DDBJ databases">
        <title>Caerostris extrusa draft genome.</title>
        <authorList>
            <person name="Kono N."/>
            <person name="Arakawa K."/>
        </authorList>
    </citation>
    <scope>NUCLEOTIDE SEQUENCE [LARGE SCALE GENOMIC DNA]</scope>
</reference>
<evidence type="ECO:0008006" key="4">
    <source>
        <dbReference type="Google" id="ProtNLM"/>
    </source>
</evidence>
<keyword evidence="3" id="KW-1185">Reference proteome</keyword>
<dbReference type="Proteomes" id="UP001054945">
    <property type="component" value="Unassembled WGS sequence"/>
</dbReference>
<keyword evidence="1" id="KW-0732">Signal</keyword>
<dbReference type="EMBL" id="BPLR01008970">
    <property type="protein sequence ID" value="GIY28650.1"/>
    <property type="molecule type" value="Genomic_DNA"/>
</dbReference>
<accession>A0AAV4S3F1</accession>
<comment type="caution">
    <text evidence="2">The sequence shown here is derived from an EMBL/GenBank/DDBJ whole genome shotgun (WGS) entry which is preliminary data.</text>
</comment>
<protein>
    <recommendedName>
        <fullName evidence="4">Secreted protein</fullName>
    </recommendedName>
</protein>
<gene>
    <name evidence="2" type="ORF">CEXT_527751</name>
</gene>
<feature type="chain" id="PRO_5043820065" description="Secreted protein" evidence="1">
    <location>
        <begin position="21"/>
        <end position="83"/>
    </location>
</feature>
<sequence>MEKNSLYVLEFLFGVISVLASTFQRDVQSLVSAIVLRLYDITCDCLEKLSIRVSRLHGRQHYITELLESEIFTLPLLHDLTPT</sequence>
<proteinExistence type="predicted"/>
<name>A0AAV4S3F1_CAEEX</name>
<evidence type="ECO:0000256" key="1">
    <source>
        <dbReference type="SAM" id="SignalP"/>
    </source>
</evidence>
<organism evidence="2 3">
    <name type="scientific">Caerostris extrusa</name>
    <name type="common">Bark spider</name>
    <name type="synonym">Caerostris bankana</name>
    <dbReference type="NCBI Taxonomy" id="172846"/>
    <lineage>
        <taxon>Eukaryota</taxon>
        <taxon>Metazoa</taxon>
        <taxon>Ecdysozoa</taxon>
        <taxon>Arthropoda</taxon>
        <taxon>Chelicerata</taxon>
        <taxon>Arachnida</taxon>
        <taxon>Araneae</taxon>
        <taxon>Araneomorphae</taxon>
        <taxon>Entelegynae</taxon>
        <taxon>Araneoidea</taxon>
        <taxon>Araneidae</taxon>
        <taxon>Caerostris</taxon>
    </lineage>
</organism>
<feature type="signal peptide" evidence="1">
    <location>
        <begin position="1"/>
        <end position="20"/>
    </location>
</feature>
<evidence type="ECO:0000313" key="3">
    <source>
        <dbReference type="Proteomes" id="UP001054945"/>
    </source>
</evidence>